<name>A0A3M0A1A8_9GAMM</name>
<dbReference type="EMBL" id="REFJ01000006">
    <property type="protein sequence ID" value="RMA78396.1"/>
    <property type="molecule type" value="Genomic_DNA"/>
</dbReference>
<dbReference type="Proteomes" id="UP000267187">
    <property type="component" value="Unassembled WGS sequence"/>
</dbReference>
<keyword evidence="2" id="KW-1185">Reference proteome</keyword>
<gene>
    <name evidence="1" type="ORF">DFR27_2327</name>
</gene>
<dbReference type="RefSeq" id="WP_121877638.1">
    <property type="nucleotide sequence ID" value="NZ_REFJ01000006.1"/>
</dbReference>
<comment type="caution">
    <text evidence="1">The sequence shown here is derived from an EMBL/GenBank/DDBJ whole genome shotgun (WGS) entry which is preliminary data.</text>
</comment>
<accession>A0A3M0A1A8</accession>
<proteinExistence type="predicted"/>
<evidence type="ECO:0000313" key="2">
    <source>
        <dbReference type="Proteomes" id="UP000267187"/>
    </source>
</evidence>
<reference evidence="1 2" key="1">
    <citation type="submission" date="2018-10" db="EMBL/GenBank/DDBJ databases">
        <title>Genomic Encyclopedia of Type Strains, Phase IV (KMG-IV): sequencing the most valuable type-strain genomes for metagenomic binning, comparative biology and taxonomic classification.</title>
        <authorList>
            <person name="Goeker M."/>
        </authorList>
    </citation>
    <scope>NUCLEOTIDE SEQUENCE [LARGE SCALE GENOMIC DNA]</scope>
    <source>
        <strain evidence="1 2">DSM 25080</strain>
    </source>
</reference>
<organism evidence="1 2">
    <name type="scientific">Umboniibacter marinipuniceus</name>
    <dbReference type="NCBI Taxonomy" id="569599"/>
    <lineage>
        <taxon>Bacteria</taxon>
        <taxon>Pseudomonadati</taxon>
        <taxon>Pseudomonadota</taxon>
        <taxon>Gammaproteobacteria</taxon>
        <taxon>Cellvibrionales</taxon>
        <taxon>Cellvibrionaceae</taxon>
        <taxon>Umboniibacter</taxon>
    </lineage>
</organism>
<protein>
    <submittedName>
        <fullName evidence="1">Uncharacterized protein</fullName>
    </submittedName>
</protein>
<evidence type="ECO:0000313" key="1">
    <source>
        <dbReference type="EMBL" id="RMA78396.1"/>
    </source>
</evidence>
<dbReference type="AlphaFoldDB" id="A0A3M0A1A8"/>
<sequence>MLASAKRYDERGASPRRSAYLAQRGTSLIEALLLVLLTALVLASQQQLLAHASATFQLAEARRFVTSAERYLIRPQHRHLNCDVSSACDWPWPLPRSLQTTGLSASPVCWQYGLEQACLERRQ</sequence>